<proteinExistence type="predicted"/>
<sequence>MMAAEEVNFNFPFEPYLVQLTFMKTLYKALEDGKVGIFESPTGTGKSLSIICASLAWLKEFNSRNKASLESEVTELTRQISLPADAESDWITRDAENIARRCRLRDVQIIRDALLKKEKKYEDLKDKVKRRMTERARERVDLFRKDVDKELLDISQLLVDQKDDDSQDDEVPDYHSDDEEARSDEDDDPARDLPCAKIIYCSRTHSQLSQFVKELKKTVYGENTRTVSLASRSNLCINEAVTKLASLSLMNDKCLDMQKKSSAKSSTDMPECKRAKLSVSTKCPFYRHQAMEGLANDILVEVQDIEQVVHHGRRVKACPYYSSRYATPDAELVLIPYNILLQRSARDACKLALKGNVVVIDEAHNLLETISDTHSVELRLSNITEAHCLLNEYFSRYRSRMNTKNVMYVKQILFVLRSFMTLLDGKKAKEEAREVASDMFMVHVFLVVAGISNMNLFKIQRYLERSKIALKLRSYSKKTAVAVSKKPGNSKASNVSTFINSLKNGGSKNAQAPHPLGEALQRPSASSSPLITVEAFIRALNCSYDDGRVLVSKAVDAGGSYLKYILLNPSNYFKDVVSQARAVILAGGTMEPTSEFIDQLLIPAGVPPERIVHFACGHVVPKSNLCALALSQGPGGKTLEFTYQNRADAETIRELGNLLINVARVIPGGVVCFFPSYEYEKVVSEKWKSSGLLEKLAARKPIFREPVKSSELEKMLTLYGQCAKSSTGALLFAVVGGKMSEGINFSDDMGRCVVMVGLPFPNARSPEMKSKIDFLNATYPQSSDGRSAGKVYYDNVCMKAVNQSIGRAIRHKDDYATILLVDQRYQRPSISKALPSWIRDSLAAHSKFGTAFAAIQQFFRVDRTISE</sequence>
<accession>A0AC60Q826</accession>
<dbReference type="Proteomes" id="UP000805193">
    <property type="component" value="Unassembled WGS sequence"/>
</dbReference>
<organism evidence="1 2">
    <name type="scientific">Ixodes persulcatus</name>
    <name type="common">Taiga tick</name>
    <dbReference type="NCBI Taxonomy" id="34615"/>
    <lineage>
        <taxon>Eukaryota</taxon>
        <taxon>Metazoa</taxon>
        <taxon>Ecdysozoa</taxon>
        <taxon>Arthropoda</taxon>
        <taxon>Chelicerata</taxon>
        <taxon>Arachnida</taxon>
        <taxon>Acari</taxon>
        <taxon>Parasitiformes</taxon>
        <taxon>Ixodida</taxon>
        <taxon>Ixodoidea</taxon>
        <taxon>Ixodidae</taxon>
        <taxon>Ixodinae</taxon>
        <taxon>Ixodes</taxon>
    </lineage>
</organism>
<evidence type="ECO:0000313" key="2">
    <source>
        <dbReference type="Proteomes" id="UP000805193"/>
    </source>
</evidence>
<dbReference type="EMBL" id="JABSTQ010009356">
    <property type="protein sequence ID" value="KAG0430077.1"/>
    <property type="molecule type" value="Genomic_DNA"/>
</dbReference>
<gene>
    <name evidence="1" type="ORF">HPB47_023019</name>
</gene>
<protein>
    <submittedName>
        <fullName evidence="1">Uncharacterized protein</fullName>
    </submittedName>
</protein>
<evidence type="ECO:0000313" key="1">
    <source>
        <dbReference type="EMBL" id="KAG0430077.1"/>
    </source>
</evidence>
<keyword evidence="2" id="KW-1185">Reference proteome</keyword>
<comment type="caution">
    <text evidence="1">The sequence shown here is derived from an EMBL/GenBank/DDBJ whole genome shotgun (WGS) entry which is preliminary data.</text>
</comment>
<name>A0AC60Q826_IXOPE</name>
<reference evidence="1 2" key="1">
    <citation type="journal article" date="2020" name="Cell">
        <title>Large-Scale Comparative Analyses of Tick Genomes Elucidate Their Genetic Diversity and Vector Capacities.</title>
        <authorList>
            <consortium name="Tick Genome and Microbiome Consortium (TIGMIC)"/>
            <person name="Jia N."/>
            <person name="Wang J."/>
            <person name="Shi W."/>
            <person name="Du L."/>
            <person name="Sun Y."/>
            <person name="Zhan W."/>
            <person name="Jiang J.F."/>
            <person name="Wang Q."/>
            <person name="Zhang B."/>
            <person name="Ji P."/>
            <person name="Bell-Sakyi L."/>
            <person name="Cui X.M."/>
            <person name="Yuan T.T."/>
            <person name="Jiang B.G."/>
            <person name="Yang W.F."/>
            <person name="Lam T.T."/>
            <person name="Chang Q.C."/>
            <person name="Ding S.J."/>
            <person name="Wang X.J."/>
            <person name="Zhu J.G."/>
            <person name="Ruan X.D."/>
            <person name="Zhao L."/>
            <person name="Wei J.T."/>
            <person name="Ye R.Z."/>
            <person name="Que T.C."/>
            <person name="Du C.H."/>
            <person name="Zhou Y.H."/>
            <person name="Cheng J.X."/>
            <person name="Dai P.F."/>
            <person name="Guo W.B."/>
            <person name="Han X.H."/>
            <person name="Huang E.J."/>
            <person name="Li L.F."/>
            <person name="Wei W."/>
            <person name="Gao Y.C."/>
            <person name="Liu J.Z."/>
            <person name="Shao H.Z."/>
            <person name="Wang X."/>
            <person name="Wang C.C."/>
            <person name="Yang T.C."/>
            <person name="Huo Q.B."/>
            <person name="Li W."/>
            <person name="Chen H.Y."/>
            <person name="Chen S.E."/>
            <person name="Zhou L.G."/>
            <person name="Ni X.B."/>
            <person name="Tian J.H."/>
            <person name="Sheng Y."/>
            <person name="Liu T."/>
            <person name="Pan Y.S."/>
            <person name="Xia L.Y."/>
            <person name="Li J."/>
            <person name="Zhao F."/>
            <person name="Cao W.C."/>
        </authorList>
    </citation>
    <scope>NUCLEOTIDE SEQUENCE [LARGE SCALE GENOMIC DNA]</scope>
    <source>
        <strain evidence="1">Iper-2018</strain>
    </source>
</reference>